<proteinExistence type="predicted"/>
<comment type="caution">
    <text evidence="2">The sequence shown here is derived from an EMBL/GenBank/DDBJ whole genome shotgun (WGS) entry which is preliminary data.</text>
</comment>
<feature type="transmembrane region" description="Helical" evidence="1">
    <location>
        <begin position="201"/>
        <end position="225"/>
    </location>
</feature>
<feature type="transmembrane region" description="Helical" evidence="1">
    <location>
        <begin position="488"/>
        <end position="509"/>
    </location>
</feature>
<feature type="transmembrane region" description="Helical" evidence="1">
    <location>
        <begin position="291"/>
        <end position="310"/>
    </location>
</feature>
<evidence type="ECO:0000256" key="1">
    <source>
        <dbReference type="SAM" id="Phobius"/>
    </source>
</evidence>
<protein>
    <submittedName>
        <fullName evidence="2">Uncharacterized protein</fullName>
    </submittedName>
</protein>
<evidence type="ECO:0000313" key="3">
    <source>
        <dbReference type="Proteomes" id="UP001590950"/>
    </source>
</evidence>
<feature type="transmembrane region" description="Helical" evidence="1">
    <location>
        <begin position="391"/>
        <end position="409"/>
    </location>
</feature>
<dbReference type="Proteomes" id="UP001590950">
    <property type="component" value="Unassembled WGS sequence"/>
</dbReference>
<reference evidence="2 3" key="1">
    <citation type="submission" date="2024-09" db="EMBL/GenBank/DDBJ databases">
        <title>Rethinking Asexuality: The Enigmatic Case of Functional Sexual Genes in Lepraria (Stereocaulaceae).</title>
        <authorList>
            <person name="Doellman M."/>
            <person name="Sun Y."/>
            <person name="Barcenas-Pena A."/>
            <person name="Lumbsch H.T."/>
            <person name="Grewe F."/>
        </authorList>
    </citation>
    <scope>NUCLEOTIDE SEQUENCE [LARGE SCALE GENOMIC DNA]</scope>
    <source>
        <strain evidence="2 3">Mercado 3170</strain>
    </source>
</reference>
<keyword evidence="1" id="KW-0812">Transmembrane</keyword>
<accession>A0ABR4A2Z4</accession>
<gene>
    <name evidence="2" type="ORF">N7G274_007959</name>
</gene>
<feature type="transmembrane region" description="Helical" evidence="1">
    <location>
        <begin position="453"/>
        <end position="476"/>
    </location>
</feature>
<keyword evidence="1" id="KW-0472">Membrane</keyword>
<organism evidence="2 3">
    <name type="scientific">Stereocaulon virgatum</name>
    <dbReference type="NCBI Taxonomy" id="373712"/>
    <lineage>
        <taxon>Eukaryota</taxon>
        <taxon>Fungi</taxon>
        <taxon>Dikarya</taxon>
        <taxon>Ascomycota</taxon>
        <taxon>Pezizomycotina</taxon>
        <taxon>Lecanoromycetes</taxon>
        <taxon>OSLEUM clade</taxon>
        <taxon>Lecanoromycetidae</taxon>
        <taxon>Lecanorales</taxon>
        <taxon>Lecanorineae</taxon>
        <taxon>Stereocaulaceae</taxon>
        <taxon>Stereocaulon</taxon>
    </lineage>
</organism>
<name>A0ABR4A2Z4_9LECA</name>
<feature type="transmembrane region" description="Helical" evidence="1">
    <location>
        <begin position="317"/>
        <end position="336"/>
    </location>
</feature>
<keyword evidence="1" id="KW-1133">Transmembrane helix</keyword>
<feature type="transmembrane region" description="Helical" evidence="1">
    <location>
        <begin position="245"/>
        <end position="271"/>
    </location>
</feature>
<sequence length="585" mass="64762">MSPQTALQTWINWDMITQLPPLANCTNISCAELCFEGNRSSDDANDATLVCDSYTKSTAALWDPHATSNLATCGLWWTVAMATHWNINLGVNQFTNNTDSSMNATLAAFSQVGLDLPAAGFSTPDIPALDCFADVLSYRTSGDALNLGKDPVPWCSVDVLFGYQALSTLSNSSVGDGIHSKISLCLDNICSPKTPFLNQDIGGIGIFASFMMQSSIAIVCFLTLLCLKYTPTLRDSKRARDIFDILITAVVGFHKAQCYFALAIQIAALVLTAGQASYSASPWDDYINDELCYIVATNGYIPVIFTLAYISFFGRRSWYLISLSFCSFVLSTTTLAEVTRIFWGVPVDYATDGSVLCGACGGHSTQDLIAAWCPPNTATPDVGAFKAAKGWWNWAIWAVCLFWLIHTAWKMDMSTLTLFFRRWIPGHNYPAKGEPIFKKIGSSFAGLWRKLRIVYIFFPISWATAFGYQYSGFALFFQHSEISNSWSFGQIVAITVWIPNFAEFIYLLWHGMTEGHRYGLPHHYAVVETRSTALDTSEIPLTWKDDTEMRELAGQNPQVDTPSLEHHGFDGVTSYSQLGEIDIAR</sequence>
<evidence type="ECO:0000313" key="2">
    <source>
        <dbReference type="EMBL" id="KAL2039291.1"/>
    </source>
</evidence>
<dbReference type="EMBL" id="JBEFKJ010000026">
    <property type="protein sequence ID" value="KAL2039291.1"/>
    <property type="molecule type" value="Genomic_DNA"/>
</dbReference>
<keyword evidence="3" id="KW-1185">Reference proteome</keyword>